<sequence length="455" mass="50108">MKTRVVLVRHGQSTYNAQKLIQGHCDDSGLTELGEQQARKVGAALVGIPFEAVYSSPLQRASRTATLIVEVLRSQIPQIPTPILDADLREISLPLWEGISFKAAENQYPAEFKAWRSQPETLKMRVSDANGAETDFYPVRSLFEQAQRFWQFLLDKHRGQTLLLVAHSAINRALIGTALSLGPEQQNALHQANCGISILNFAGGWGEAVQLESMNITSHMGEALPEMRSRHQGPRLLLVRHGETEWNRQKRFQGQIDIPLNANGQVQAEKAAEFLKTVQIDAAVTSPLLRPKATAEAILKYHPHLKLEVEDRLKEIGHGDWEGKLEAEIEASYPGLLAQWQSAPETVKMPGEAGETLDQVWERAIAGWQKIVADYSDRSTPVTVMVSAHDAVNKAILCHVVGLGPAHFWCFKQGNGAVSVIDYPAGVHSRPVLSASNITTHLSDSIFDRTAAGAL</sequence>
<dbReference type="SUPFAM" id="SSF53254">
    <property type="entry name" value="Phosphoglycerate mutase-like"/>
    <property type="match status" value="2"/>
</dbReference>
<dbReference type="InterPro" id="IPR050275">
    <property type="entry name" value="PGM_Phosphatase"/>
</dbReference>
<dbReference type="CDD" id="cd07067">
    <property type="entry name" value="HP_PGM_like"/>
    <property type="match status" value="2"/>
</dbReference>
<dbReference type="SMART" id="SM00855">
    <property type="entry name" value="PGAM"/>
    <property type="match status" value="2"/>
</dbReference>
<dbReference type="InterPro" id="IPR013078">
    <property type="entry name" value="His_Pase_superF_clade-1"/>
</dbReference>
<accession>A0ABW6ICI1</accession>
<reference evidence="1 2" key="1">
    <citation type="submission" date="2024-10" db="EMBL/GenBank/DDBJ databases">
        <authorList>
            <person name="Ratan Roy A."/>
            <person name="Morales Sandoval P.H."/>
            <person name="De Los Santos Villalobos S."/>
            <person name="Chakraborty S."/>
            <person name="Mukherjee J."/>
        </authorList>
    </citation>
    <scope>NUCLEOTIDE SEQUENCE [LARGE SCALE GENOMIC DNA]</scope>
    <source>
        <strain evidence="1 2">S1</strain>
    </source>
</reference>
<dbReference type="PANTHER" id="PTHR48100">
    <property type="entry name" value="BROAD-SPECIFICITY PHOSPHATASE YOR283W-RELATED"/>
    <property type="match status" value="1"/>
</dbReference>
<dbReference type="Proteomes" id="UP001600165">
    <property type="component" value="Unassembled WGS sequence"/>
</dbReference>
<dbReference type="RefSeq" id="WP_377963110.1">
    <property type="nucleotide sequence ID" value="NZ_JBHZOL010000041.1"/>
</dbReference>
<dbReference type="Gene3D" id="3.40.50.1240">
    <property type="entry name" value="Phosphoglycerate mutase-like"/>
    <property type="match status" value="2"/>
</dbReference>
<comment type="caution">
    <text evidence="1">The sequence shown here is derived from an EMBL/GenBank/DDBJ whole genome shotgun (WGS) entry which is preliminary data.</text>
</comment>
<evidence type="ECO:0000313" key="1">
    <source>
        <dbReference type="EMBL" id="MFE4105866.1"/>
    </source>
</evidence>
<organism evidence="1 2">
    <name type="scientific">Almyronema epifaneia S1</name>
    <dbReference type="NCBI Taxonomy" id="2991925"/>
    <lineage>
        <taxon>Bacteria</taxon>
        <taxon>Bacillati</taxon>
        <taxon>Cyanobacteriota</taxon>
        <taxon>Cyanophyceae</taxon>
        <taxon>Nodosilineales</taxon>
        <taxon>Nodosilineaceae</taxon>
        <taxon>Almyronema</taxon>
        <taxon>Almyronema epifaneia</taxon>
    </lineage>
</organism>
<keyword evidence="2" id="KW-1185">Reference proteome</keyword>
<dbReference type="InterPro" id="IPR029033">
    <property type="entry name" value="His_PPase_superfam"/>
</dbReference>
<dbReference type="Pfam" id="PF00300">
    <property type="entry name" value="His_Phos_1"/>
    <property type="match status" value="2"/>
</dbReference>
<dbReference type="PROSITE" id="PS00175">
    <property type="entry name" value="PG_MUTASE"/>
    <property type="match status" value="2"/>
</dbReference>
<protein>
    <submittedName>
        <fullName evidence="1">Histidine phosphatase family protein</fullName>
    </submittedName>
</protein>
<proteinExistence type="predicted"/>
<name>A0ABW6ICI1_9CYAN</name>
<gene>
    <name evidence="1" type="ORF">ACFVKH_06235</name>
</gene>
<dbReference type="EMBL" id="JBHZOL010000041">
    <property type="protein sequence ID" value="MFE4105866.1"/>
    <property type="molecule type" value="Genomic_DNA"/>
</dbReference>
<dbReference type="PANTHER" id="PTHR48100:SF10">
    <property type="entry name" value="2-CARBOXY-D-ARABINITOL-1-PHOSPHATASE-RELATED"/>
    <property type="match status" value="1"/>
</dbReference>
<evidence type="ECO:0000313" key="2">
    <source>
        <dbReference type="Proteomes" id="UP001600165"/>
    </source>
</evidence>
<dbReference type="InterPro" id="IPR001345">
    <property type="entry name" value="PG/BPGM_mutase_AS"/>
</dbReference>